<proteinExistence type="predicted"/>
<dbReference type="Pfam" id="PF01613">
    <property type="entry name" value="Flavin_Reduct"/>
    <property type="match status" value="1"/>
</dbReference>
<gene>
    <name evidence="3" type="ORF">CJF59_03940</name>
</gene>
<dbReference type="GO" id="GO:0010181">
    <property type="term" value="F:FMN binding"/>
    <property type="evidence" value="ECO:0007669"/>
    <property type="project" value="InterPro"/>
</dbReference>
<dbReference type="SUPFAM" id="SSF50475">
    <property type="entry name" value="FMN-binding split barrel"/>
    <property type="match status" value="1"/>
</dbReference>
<dbReference type="GO" id="GO:0006208">
    <property type="term" value="P:pyrimidine nucleobase catabolic process"/>
    <property type="evidence" value="ECO:0007669"/>
    <property type="project" value="TreeGrafter"/>
</dbReference>
<dbReference type="EMBL" id="CP023189">
    <property type="protein sequence ID" value="AXM99783.1"/>
    <property type="molecule type" value="Genomic_DNA"/>
</dbReference>
<dbReference type="Gene3D" id="2.30.110.10">
    <property type="entry name" value="Electron Transport, Fmn-binding Protein, Chain A"/>
    <property type="match status" value="1"/>
</dbReference>
<sequence>MMKAKSPKKQSDQVSSEAFRNAMSLLNAPVFLVTTDGHFGRHGLTVSEICSVSLSPPTLLFCINRDNRSYEAF</sequence>
<evidence type="ECO:0000313" key="3">
    <source>
        <dbReference type="EMBL" id="AXM99783.1"/>
    </source>
</evidence>
<dbReference type="PANTHER" id="PTHR30466">
    <property type="entry name" value="FLAVIN REDUCTASE"/>
    <property type="match status" value="1"/>
</dbReference>
<accession>A0AAN1U8F9</accession>
<feature type="domain" description="Flavin reductase like" evidence="2">
    <location>
        <begin position="23"/>
        <end position="72"/>
    </location>
</feature>
<evidence type="ECO:0000259" key="2">
    <source>
        <dbReference type="Pfam" id="PF01613"/>
    </source>
</evidence>
<dbReference type="InterPro" id="IPR002563">
    <property type="entry name" value="Flavin_Rdtase-like_dom"/>
</dbReference>
<organism evidence="3 4">
    <name type="scientific">Acetobacter pomorum</name>
    <dbReference type="NCBI Taxonomy" id="65959"/>
    <lineage>
        <taxon>Bacteria</taxon>
        <taxon>Pseudomonadati</taxon>
        <taxon>Pseudomonadota</taxon>
        <taxon>Alphaproteobacteria</taxon>
        <taxon>Acetobacterales</taxon>
        <taxon>Acetobacteraceae</taxon>
        <taxon>Acetobacter</taxon>
    </lineage>
</organism>
<name>A0AAN1U8F9_9PROT</name>
<evidence type="ECO:0000313" key="4">
    <source>
        <dbReference type="Proteomes" id="UP000256572"/>
    </source>
</evidence>
<keyword evidence="1" id="KW-0560">Oxidoreductase</keyword>
<evidence type="ECO:0000256" key="1">
    <source>
        <dbReference type="ARBA" id="ARBA00023002"/>
    </source>
</evidence>
<dbReference type="RefSeq" id="WP_089179411.1">
    <property type="nucleotide sequence ID" value="NZ_CP023189.1"/>
</dbReference>
<reference evidence="3 4" key="2">
    <citation type="submission" date="2018-08" db="EMBL/GenBank/DDBJ databases">
        <title>Acetobacter oryzifermentans sp. nov., isolated from Korea traditional vinegar and reclassification of Acetobacter pasteurianus subsp. ascendens (Henneberg 1898) as Acetobacter ascendens comb. nov.</title>
        <authorList>
            <person name="Cho G.Y."/>
            <person name="Lee S.H."/>
        </authorList>
    </citation>
    <scope>NUCLEOTIDE SEQUENCE [LARGE SCALE GENOMIC DNA]</scope>
    <source>
        <strain evidence="3 4">SH</strain>
    </source>
</reference>
<dbReference type="InterPro" id="IPR050268">
    <property type="entry name" value="NADH-dep_flavin_reductase"/>
</dbReference>
<dbReference type="AlphaFoldDB" id="A0AAN1U8F9"/>
<reference evidence="3 4" key="1">
    <citation type="submission" date="2017-09" db="EMBL/GenBank/DDBJ databases">
        <authorList>
            <person name="Kim K.H."/>
            <person name="Chun B.H."/>
            <person name="Han G.S."/>
            <person name="Hyun S.G."/>
            <person name="Jeon C.O."/>
        </authorList>
    </citation>
    <scope>NUCLEOTIDE SEQUENCE [LARGE SCALE GENOMIC DNA]</scope>
    <source>
        <strain evidence="3 4">SH</strain>
    </source>
</reference>
<protein>
    <recommendedName>
        <fullName evidence="2">Flavin reductase like domain-containing protein</fullName>
    </recommendedName>
</protein>
<dbReference type="Proteomes" id="UP000256572">
    <property type="component" value="Chromosome"/>
</dbReference>
<dbReference type="PANTHER" id="PTHR30466:SF1">
    <property type="entry name" value="FMN REDUCTASE (NADH) RUTF"/>
    <property type="match status" value="1"/>
</dbReference>
<dbReference type="InterPro" id="IPR012349">
    <property type="entry name" value="Split_barrel_FMN-bd"/>
</dbReference>
<dbReference type="GO" id="GO:0042602">
    <property type="term" value="F:riboflavin reductase (NADPH) activity"/>
    <property type="evidence" value="ECO:0007669"/>
    <property type="project" value="TreeGrafter"/>
</dbReference>